<evidence type="ECO:0000313" key="2">
    <source>
        <dbReference type="Proteomes" id="UP000014254"/>
    </source>
</evidence>
<dbReference type="AlphaFoldDB" id="S2J8I1"/>
<sequence length="115" mass="13181">MLSISSVPLCSDFLTTPLSEMVTLGYVLTKQEASLLSLEHRDDPTVQMLYDISRVALEHEIRDEERTVEVLLNVCENNQGYFKSWINEEKSGKNKEDVLVLEHELNHATVNMTEK</sequence>
<proteinExistence type="predicted"/>
<evidence type="ECO:0000313" key="1">
    <source>
        <dbReference type="EMBL" id="EPB85939.1"/>
    </source>
</evidence>
<protein>
    <submittedName>
        <fullName evidence="1">Uncharacterized protein</fullName>
    </submittedName>
</protein>
<reference evidence="2" key="1">
    <citation type="submission" date="2013-05" db="EMBL/GenBank/DDBJ databases">
        <title>The Genome sequence of Mucor circinelloides f. circinelloides 1006PhL.</title>
        <authorList>
            <consortium name="The Broad Institute Genomics Platform"/>
            <person name="Cuomo C."/>
            <person name="Earl A."/>
            <person name="Findley K."/>
            <person name="Lee S.C."/>
            <person name="Walker B."/>
            <person name="Young S."/>
            <person name="Zeng Q."/>
            <person name="Gargeya S."/>
            <person name="Fitzgerald M."/>
            <person name="Haas B."/>
            <person name="Abouelleil A."/>
            <person name="Allen A.W."/>
            <person name="Alvarado L."/>
            <person name="Arachchi H.M."/>
            <person name="Berlin A.M."/>
            <person name="Chapman S.B."/>
            <person name="Gainer-Dewar J."/>
            <person name="Goldberg J."/>
            <person name="Griggs A."/>
            <person name="Gujja S."/>
            <person name="Hansen M."/>
            <person name="Howarth C."/>
            <person name="Imamovic A."/>
            <person name="Ireland A."/>
            <person name="Larimer J."/>
            <person name="McCowan C."/>
            <person name="Murphy C."/>
            <person name="Pearson M."/>
            <person name="Poon T.W."/>
            <person name="Priest M."/>
            <person name="Roberts A."/>
            <person name="Saif S."/>
            <person name="Shea T."/>
            <person name="Sisk P."/>
            <person name="Sykes S."/>
            <person name="Wortman J."/>
            <person name="Nusbaum C."/>
            <person name="Birren B."/>
        </authorList>
    </citation>
    <scope>NUCLEOTIDE SEQUENCE [LARGE SCALE GENOMIC DNA]</scope>
    <source>
        <strain evidence="2">1006PhL</strain>
    </source>
</reference>
<dbReference type="EMBL" id="KE124000">
    <property type="protein sequence ID" value="EPB85939.1"/>
    <property type="molecule type" value="Genomic_DNA"/>
</dbReference>
<keyword evidence="2" id="KW-1185">Reference proteome</keyword>
<dbReference type="VEuPathDB" id="FungiDB:HMPREF1544_07271"/>
<organism evidence="1 2">
    <name type="scientific">Mucor circinelloides f. circinelloides (strain 1006PhL)</name>
    <name type="common">Mucormycosis agent</name>
    <name type="synonym">Calyptromyces circinelloides</name>
    <dbReference type="NCBI Taxonomy" id="1220926"/>
    <lineage>
        <taxon>Eukaryota</taxon>
        <taxon>Fungi</taxon>
        <taxon>Fungi incertae sedis</taxon>
        <taxon>Mucoromycota</taxon>
        <taxon>Mucoromycotina</taxon>
        <taxon>Mucoromycetes</taxon>
        <taxon>Mucorales</taxon>
        <taxon>Mucorineae</taxon>
        <taxon>Mucoraceae</taxon>
        <taxon>Mucor</taxon>
    </lineage>
</organism>
<name>S2J8I1_MUCC1</name>
<dbReference type="InParanoid" id="S2J8I1"/>
<accession>S2J8I1</accession>
<gene>
    <name evidence="1" type="ORF">HMPREF1544_07271</name>
</gene>
<dbReference type="OrthoDB" id="2285917at2759"/>
<dbReference type="Proteomes" id="UP000014254">
    <property type="component" value="Unassembled WGS sequence"/>
</dbReference>